<gene>
    <name evidence="3 4" type="primary">LOC105428094</name>
</gene>
<sequence length="440" mass="50847">MSTHDTEICGFLDIKLTGNKCIARKMKKKPLALSRVWKRTWCSVKKLKSGLGVQVQFDLKLGNVKQNEKGDSVEIPSDAVLYRVRSRTKRFAFCIALARDRKALLSLSANSETETQRWMANIRYLLKPKKYCFAEKSYQISMIDNTHSKVAGITGLYGDLIANEMGIFIRNIHTGDVAETFQWKEFSQFHLMTAGRPEDVKRICVMHTSKEFRCGIGEFHIFCLDANKLLQDLVTQGRGPKHRRRFLYSNSENLEMMQRDEIAIDNLPLQQKSDATFCISNADANCSRTSISTKAVENIYQLEPNEKLDSYNHEESNISVASGIYEEIRDDVHSFEPKTSLTCDNINKIPCNFEMEAPTLPPRWKQWPEHIEKDRMNTRQSHLEILNHFETRLQNIVHTQETSFTDHSNYVPMSPQLRDLDMSETDVLKNSKENDYVIMR</sequence>
<dbReference type="Gene3D" id="2.30.29.30">
    <property type="entry name" value="Pleckstrin-homology domain (PH domain)/Phosphotyrosine-binding domain (PTB)"/>
    <property type="match status" value="1"/>
</dbReference>
<keyword evidence="2" id="KW-1185">Reference proteome</keyword>
<dbReference type="Proteomes" id="UP000504615">
    <property type="component" value="Unplaced"/>
</dbReference>
<dbReference type="AlphaFoldDB" id="A0A6I9WCI2"/>
<dbReference type="SUPFAM" id="SSF50729">
    <property type="entry name" value="PH domain-like"/>
    <property type="match status" value="1"/>
</dbReference>
<dbReference type="InterPro" id="IPR001849">
    <property type="entry name" value="PH_domain"/>
</dbReference>
<accession>A0A6I9WCI2</accession>
<evidence type="ECO:0000313" key="2">
    <source>
        <dbReference type="Proteomes" id="UP000504615"/>
    </source>
</evidence>
<evidence type="ECO:0000313" key="3">
    <source>
        <dbReference type="RefSeq" id="XP_011638487.1"/>
    </source>
</evidence>
<dbReference type="InterPro" id="IPR011993">
    <property type="entry name" value="PH-like_dom_sf"/>
</dbReference>
<feature type="domain" description="PH" evidence="1">
    <location>
        <begin position="5"/>
        <end position="127"/>
    </location>
</feature>
<dbReference type="CDD" id="cd00821">
    <property type="entry name" value="PH"/>
    <property type="match status" value="1"/>
</dbReference>
<name>A0A6I9WCI2_9HYME</name>
<evidence type="ECO:0000313" key="4">
    <source>
        <dbReference type="RefSeq" id="XP_025074261.1"/>
    </source>
</evidence>
<dbReference type="GeneID" id="105428094"/>
<dbReference type="RefSeq" id="XP_025074261.1">
    <property type="nucleotide sequence ID" value="XM_025218476.1"/>
</dbReference>
<dbReference type="RefSeq" id="XP_011638487.1">
    <property type="nucleotide sequence ID" value="XM_011640185.2"/>
</dbReference>
<organism evidence="2 3">
    <name type="scientific">Pogonomyrmex barbatus</name>
    <name type="common">red harvester ant</name>
    <dbReference type="NCBI Taxonomy" id="144034"/>
    <lineage>
        <taxon>Eukaryota</taxon>
        <taxon>Metazoa</taxon>
        <taxon>Ecdysozoa</taxon>
        <taxon>Arthropoda</taxon>
        <taxon>Hexapoda</taxon>
        <taxon>Insecta</taxon>
        <taxon>Pterygota</taxon>
        <taxon>Neoptera</taxon>
        <taxon>Endopterygota</taxon>
        <taxon>Hymenoptera</taxon>
        <taxon>Apocrita</taxon>
        <taxon>Aculeata</taxon>
        <taxon>Formicoidea</taxon>
        <taxon>Formicidae</taxon>
        <taxon>Myrmicinae</taxon>
        <taxon>Pogonomyrmex</taxon>
    </lineage>
</organism>
<dbReference type="PROSITE" id="PS50003">
    <property type="entry name" value="PH_DOMAIN"/>
    <property type="match status" value="1"/>
</dbReference>
<dbReference type="KEGG" id="pbar:105428094"/>
<reference evidence="3 4" key="1">
    <citation type="submission" date="2025-04" db="UniProtKB">
        <authorList>
            <consortium name="RefSeq"/>
        </authorList>
    </citation>
    <scope>IDENTIFICATION</scope>
</reference>
<proteinExistence type="predicted"/>
<evidence type="ECO:0000259" key="1">
    <source>
        <dbReference type="PROSITE" id="PS50003"/>
    </source>
</evidence>
<dbReference type="OrthoDB" id="6077994at2759"/>
<protein>
    <submittedName>
        <fullName evidence="3 4">Uncharacterized protein LOC105428094</fullName>
    </submittedName>
</protein>